<protein>
    <submittedName>
        <fullName evidence="2">Uncharacterized protein</fullName>
    </submittedName>
</protein>
<feature type="compositionally biased region" description="Polar residues" evidence="1">
    <location>
        <begin position="106"/>
        <end position="116"/>
    </location>
</feature>
<evidence type="ECO:0000313" key="3">
    <source>
        <dbReference type="Proteomes" id="UP001165270"/>
    </source>
</evidence>
<feature type="compositionally biased region" description="Basic and acidic residues" evidence="1">
    <location>
        <begin position="75"/>
        <end position="89"/>
    </location>
</feature>
<feature type="compositionally biased region" description="Basic and acidic residues" evidence="1">
    <location>
        <begin position="23"/>
        <end position="33"/>
    </location>
</feature>
<accession>A0ABS9XW47</accession>
<sequence>MAAAKKTAASKQFPAKSGDVEVEVGKRSADGSEGTRHVKEFVVLTANWPGTGEEQAHAANRAATAGEAIQRGLHPRGDVSFDGAEDHGDGVSTVLTYSVETVPASVDTSPQDTTTPRDVIEDAGGDTSKAGD</sequence>
<feature type="region of interest" description="Disordered" evidence="1">
    <location>
        <begin position="72"/>
        <end position="132"/>
    </location>
</feature>
<comment type="caution">
    <text evidence="2">The sequence shown here is derived from an EMBL/GenBank/DDBJ whole genome shotgun (WGS) entry which is preliminary data.</text>
</comment>
<reference evidence="2" key="1">
    <citation type="submission" date="2022-03" db="EMBL/GenBank/DDBJ databases">
        <title>Streptomyces 7R015 and 7R016 isolated from Barleria lupulina in Thailand.</title>
        <authorList>
            <person name="Kanchanasin P."/>
            <person name="Phongsopitanun W."/>
            <person name="Tanasupawat S."/>
        </authorList>
    </citation>
    <scope>NUCLEOTIDE SEQUENCE</scope>
    <source>
        <strain evidence="2">7R016</strain>
    </source>
</reference>
<feature type="region of interest" description="Disordered" evidence="1">
    <location>
        <begin position="1"/>
        <end position="33"/>
    </location>
</feature>
<evidence type="ECO:0000313" key="2">
    <source>
        <dbReference type="EMBL" id="MCI3246313.1"/>
    </source>
</evidence>
<gene>
    <name evidence="2" type="ORF">MQN93_42145</name>
</gene>
<dbReference type="RefSeq" id="WP_242713664.1">
    <property type="nucleotide sequence ID" value="NZ_JALDAX010000032.1"/>
</dbReference>
<dbReference type="Proteomes" id="UP001165270">
    <property type="component" value="Unassembled WGS sequence"/>
</dbReference>
<keyword evidence="3" id="KW-1185">Reference proteome</keyword>
<name>A0ABS9XW47_9ACTN</name>
<proteinExistence type="predicted"/>
<evidence type="ECO:0000256" key="1">
    <source>
        <dbReference type="SAM" id="MobiDB-lite"/>
    </source>
</evidence>
<organism evidence="2 3">
    <name type="scientific">Streptomyces spinosisporus</name>
    <dbReference type="NCBI Taxonomy" id="2927582"/>
    <lineage>
        <taxon>Bacteria</taxon>
        <taxon>Bacillati</taxon>
        <taxon>Actinomycetota</taxon>
        <taxon>Actinomycetes</taxon>
        <taxon>Kitasatosporales</taxon>
        <taxon>Streptomycetaceae</taxon>
        <taxon>Streptomyces</taxon>
    </lineage>
</organism>
<dbReference type="EMBL" id="JALDAX010000032">
    <property type="protein sequence ID" value="MCI3246313.1"/>
    <property type="molecule type" value="Genomic_DNA"/>
</dbReference>